<organism evidence="4 5">
    <name type="scientific">Nocardia puris</name>
    <dbReference type="NCBI Taxonomy" id="208602"/>
    <lineage>
        <taxon>Bacteria</taxon>
        <taxon>Bacillati</taxon>
        <taxon>Actinomycetota</taxon>
        <taxon>Actinomycetes</taxon>
        <taxon>Mycobacteriales</taxon>
        <taxon>Nocardiaceae</taxon>
        <taxon>Nocardia</taxon>
    </lineage>
</organism>
<feature type="domain" description="TerD" evidence="3">
    <location>
        <begin position="13"/>
        <end position="179"/>
    </location>
</feature>
<protein>
    <submittedName>
        <fullName evidence="4">Stress response protein SCP2</fullName>
    </submittedName>
</protein>
<dbReference type="PANTHER" id="PTHR32097">
    <property type="entry name" value="CAMP-BINDING PROTEIN 1-RELATED"/>
    <property type="match status" value="1"/>
</dbReference>
<evidence type="ECO:0000259" key="3">
    <source>
        <dbReference type="Pfam" id="PF02342"/>
    </source>
</evidence>
<dbReference type="EMBL" id="QNRE01000021">
    <property type="protein sequence ID" value="RBO82956.1"/>
    <property type="molecule type" value="Genomic_DNA"/>
</dbReference>
<evidence type="ECO:0000256" key="2">
    <source>
        <dbReference type="SAM" id="MobiDB-lite"/>
    </source>
</evidence>
<keyword evidence="5" id="KW-1185">Reference proteome</keyword>
<dbReference type="PANTHER" id="PTHR32097:SF4">
    <property type="entry name" value="GENERAL STRESS PROTEIN 16U"/>
    <property type="match status" value="1"/>
</dbReference>
<dbReference type="Gene3D" id="2.60.60.30">
    <property type="entry name" value="sav2460 like domains"/>
    <property type="match status" value="1"/>
</dbReference>
<feature type="region of interest" description="Disordered" evidence="2">
    <location>
        <begin position="198"/>
        <end position="258"/>
    </location>
</feature>
<comment type="caution">
    <text evidence="4">The sequence shown here is derived from an EMBL/GenBank/DDBJ whole genome shotgun (WGS) entry which is preliminary data.</text>
</comment>
<proteinExistence type="inferred from homology"/>
<accession>A0A366CZ26</accession>
<evidence type="ECO:0000313" key="4">
    <source>
        <dbReference type="EMBL" id="RBO82956.1"/>
    </source>
</evidence>
<dbReference type="CDD" id="cd06974">
    <property type="entry name" value="TerD_like"/>
    <property type="match status" value="1"/>
</dbReference>
<dbReference type="Proteomes" id="UP000252586">
    <property type="component" value="Unassembled WGS sequence"/>
</dbReference>
<reference evidence="4 5" key="1">
    <citation type="submission" date="2018-06" db="EMBL/GenBank/DDBJ databases">
        <title>Genomic Encyclopedia of Type Strains, Phase IV (KMG-IV): sequencing the most valuable type-strain genomes for metagenomic binning, comparative biology and taxonomic classification.</title>
        <authorList>
            <person name="Goeker M."/>
        </authorList>
    </citation>
    <scope>NUCLEOTIDE SEQUENCE [LARGE SCALE GENOMIC DNA]</scope>
    <source>
        <strain evidence="4 5">DSM 44599</strain>
    </source>
</reference>
<evidence type="ECO:0000256" key="1">
    <source>
        <dbReference type="ARBA" id="ARBA00008775"/>
    </source>
</evidence>
<feature type="compositionally biased region" description="Low complexity" evidence="2">
    <location>
        <begin position="208"/>
        <end position="242"/>
    </location>
</feature>
<dbReference type="STRING" id="1210090.GCA_001613185_04794"/>
<sequence length="692" mass="74061">MSRNGDGAVACPALSKGQNVPLPADVDRVDVVLGWTETEVEVDASALLLGAARTVASDADFVFYNQPESSCGAVRFLGVSATEEGAQARIAVDLGALPESVHTVALAGSLSAGTFGALGKLTLLVVDAAGQSLAEYVTADATTESAFVFGEVYRRDGAWRVRAVGQGWDSGLAGLATDFGVAVDDDPVEDVENDLAREVEHDPAGEVETAARATETAAEATEPDSSSAPEPARPAARMPTRARGIRTAKKAVKKAKPPEFKLAESETWQPARLFSVVGVGAGEEQERRATSALLATMQAVRPFARALCARMGAPAGAFEAYVEVQYERGETKVIPDAVLKVMRGSRTWTGLLEVKTGNGKLRRDQLESYLDVARRKKYDVVVSLSNDVPAGPGELPVEVDRRKLAKVELRHLSWAEVAHEARMLLSHGGIEEDLHAWLLSEFLRYLDHPRSGATEFVDMGRHWVAVRDAVTAGTLRAGDQKALAVADTWVSLSRHLALRLTAELGVTVKHVLPRKHRADRAARNAAVAERLAADGVFETVLRIPDTAGDLIVAADVRTNKVRCRTTLDAPDEGTAARRVSWLVKQLDGAPVDLTVEAVFSERGNEACELLDTVRANPKSLTEGRGGTLTSFSLERTFPMGSRRSGTAASFITSVTAATDTFYGTVVQPLRGWVPAAPKQAEQPRPEPVADEE</sequence>
<dbReference type="InterPro" id="IPR051324">
    <property type="entry name" value="Stress/Tellurium_Resist"/>
</dbReference>
<dbReference type="Pfam" id="PF02342">
    <property type="entry name" value="TerD"/>
    <property type="match status" value="1"/>
</dbReference>
<dbReference type="InterPro" id="IPR003325">
    <property type="entry name" value="TerD"/>
</dbReference>
<evidence type="ECO:0000313" key="5">
    <source>
        <dbReference type="Proteomes" id="UP000252586"/>
    </source>
</evidence>
<name>A0A366CZ26_9NOCA</name>
<comment type="similarity">
    <text evidence="1">Belongs to the CAPAB/TerDEXZ family.</text>
</comment>
<gene>
    <name evidence="4" type="ORF">DFR74_12146</name>
</gene>
<dbReference type="AlphaFoldDB" id="A0A366CZ26"/>
<feature type="compositionally biased region" description="Basic residues" evidence="2">
    <location>
        <begin position="243"/>
        <end position="255"/>
    </location>
</feature>